<evidence type="ECO:0000256" key="1">
    <source>
        <dbReference type="ARBA" id="ARBA00022729"/>
    </source>
</evidence>
<feature type="domain" description="Fibronectin type-III" evidence="2">
    <location>
        <begin position="23"/>
        <end position="117"/>
    </location>
</feature>
<keyword evidence="4" id="KW-1185">Reference proteome</keyword>
<dbReference type="CDD" id="cd00063">
    <property type="entry name" value="FN3"/>
    <property type="match status" value="1"/>
</dbReference>
<protein>
    <recommendedName>
        <fullName evidence="2">Fibronectin type-III domain-containing protein</fullName>
    </recommendedName>
</protein>
<dbReference type="InterPro" id="IPR003961">
    <property type="entry name" value="FN3_dom"/>
</dbReference>
<dbReference type="Gene3D" id="3.60.21.10">
    <property type="match status" value="1"/>
</dbReference>
<keyword evidence="1" id="KW-0732">Signal</keyword>
<dbReference type="InterPro" id="IPR029052">
    <property type="entry name" value="Metallo-depent_PP-like"/>
</dbReference>
<dbReference type="Pfam" id="PF00149">
    <property type="entry name" value="Metallophos"/>
    <property type="match status" value="1"/>
</dbReference>
<dbReference type="Pfam" id="PF18962">
    <property type="entry name" value="Por_Secre_tail"/>
    <property type="match status" value="1"/>
</dbReference>
<dbReference type="PANTHER" id="PTHR45867">
    <property type="entry name" value="PURPLE ACID PHOSPHATASE"/>
    <property type="match status" value="1"/>
</dbReference>
<dbReference type="SUPFAM" id="SSF49363">
    <property type="entry name" value="Purple acid phosphatase, N-terminal domain"/>
    <property type="match status" value="1"/>
</dbReference>
<gene>
    <name evidence="3" type="ORF">FH603_4819</name>
</gene>
<dbReference type="PROSITE" id="PS50853">
    <property type="entry name" value="FN3"/>
    <property type="match status" value="1"/>
</dbReference>
<evidence type="ECO:0000313" key="3">
    <source>
        <dbReference type="EMBL" id="MBC3794292.1"/>
    </source>
</evidence>
<dbReference type="Gene3D" id="2.60.40.380">
    <property type="entry name" value="Purple acid phosphatase-like, N-terminal"/>
    <property type="match status" value="1"/>
</dbReference>
<dbReference type="Pfam" id="PF16656">
    <property type="entry name" value="Pur_ac_phosph_N"/>
    <property type="match status" value="1"/>
</dbReference>
<evidence type="ECO:0000313" key="4">
    <source>
        <dbReference type="Proteomes" id="UP000700732"/>
    </source>
</evidence>
<reference evidence="3 4" key="1">
    <citation type="submission" date="2019-06" db="EMBL/GenBank/DDBJ databases">
        <title>Spirosoma utsteinense sp. nov. isolated from Antarctic ice-free soils.</title>
        <authorList>
            <person name="Tahon G."/>
        </authorList>
    </citation>
    <scope>NUCLEOTIDE SEQUENCE [LARGE SCALE GENOMIC DNA]</scope>
    <source>
        <strain evidence="3 4">LMG 31447</strain>
    </source>
</reference>
<proteinExistence type="predicted"/>
<dbReference type="InterPro" id="IPR008963">
    <property type="entry name" value="Purple_acid_Pase-like_N"/>
</dbReference>
<dbReference type="SUPFAM" id="SSF56300">
    <property type="entry name" value="Metallo-dependent phosphatases"/>
    <property type="match status" value="1"/>
</dbReference>
<evidence type="ECO:0000259" key="2">
    <source>
        <dbReference type="PROSITE" id="PS50853"/>
    </source>
</evidence>
<dbReference type="InterPro" id="IPR026444">
    <property type="entry name" value="Secre_tail"/>
</dbReference>
<dbReference type="InterPro" id="IPR004843">
    <property type="entry name" value="Calcineurin-like_PHP"/>
</dbReference>
<dbReference type="RefSeq" id="WP_186740626.1">
    <property type="nucleotide sequence ID" value="NZ_VFIA01000042.1"/>
</dbReference>
<dbReference type="PANTHER" id="PTHR45867:SF3">
    <property type="entry name" value="ACID PHOSPHATASE TYPE 7"/>
    <property type="match status" value="1"/>
</dbReference>
<dbReference type="InterPro" id="IPR015914">
    <property type="entry name" value="PAPs_N"/>
</dbReference>
<sequence length="784" mass="84903">MLRAVYLSLWFGAFFGFSVSAQTPTRLRGPYLQVVTPTSVTIRWQTSLPTVGRIWFGPSETQLTNSQREAQPTLDHSLTLTGLQPATRYAYAIGYDETKLIAGPDYYLRTALPSGDTRPFRMWVLGDFGNGTANQKAVYQAYRNATATHPADLWLWLGDNAYCCGTDPQFQEYVFDVYGPTLRNTPFYPTPGNHDYADSETNFDIAYYKLFTMPTKAEAGGTASGSQAYFSADYGNVHIISLDSQGKEGGRSRLFDTTGTQVQWLKRDLAANRMPWTIVFFHHPPYSKGGHNSDTEESMRLLRENLTPILERYGVDIVLNGHSHNYERYYRLKGHTGLANTFDKQKHVPENTTARYDGSPNSCPVLTKGLGTVYIVNGSGGALGGQSPDYPHPAMVSGQAGTLGGSMLFDVVDNRLDAQFLAADGSVLDRFTMMKNVNKTRPLTAEYADTLQLSASWPGQEGSPGTRDYQWAGVSGNQTSRAIRYVADKAGAFPVTVSDTRQCLTDQFTVNVLAPPVLTARTSASVCAGGTLPVTATPENTTKATGWQYDVLLSDASGNFAAEQQIGSGSLATLAGVLPATLPAGTGYRLRVRPRGVPFAQLVPSDPFVVKTVPTAALSGSASIQQGLSAPLTLTFTGDQPWRGTLSSGQAFSAVVSPLLLTVQPIKTTSFSIASFENGCGAGTTTGQALITVLLPTETEPFAGGYLQIYPNPAQHVLYVTLSAGQNKETSLRLHDTQGKLVYQKNFNSSTLVQESVPLPDSSGTYLLTIQVGQQVITRKVVRQ</sequence>
<dbReference type="Proteomes" id="UP000700732">
    <property type="component" value="Unassembled WGS sequence"/>
</dbReference>
<dbReference type="NCBIfam" id="TIGR04183">
    <property type="entry name" value="Por_Secre_tail"/>
    <property type="match status" value="1"/>
</dbReference>
<dbReference type="EMBL" id="VFIA01000042">
    <property type="protein sequence ID" value="MBC3794292.1"/>
    <property type="molecule type" value="Genomic_DNA"/>
</dbReference>
<accession>A0ABR6WED4</accession>
<name>A0ABR6WED4_9BACT</name>
<organism evidence="3 4">
    <name type="scientific">Spirosoma utsteinense</name>
    <dbReference type="NCBI Taxonomy" id="2585773"/>
    <lineage>
        <taxon>Bacteria</taxon>
        <taxon>Pseudomonadati</taxon>
        <taxon>Bacteroidota</taxon>
        <taxon>Cytophagia</taxon>
        <taxon>Cytophagales</taxon>
        <taxon>Cytophagaceae</taxon>
        <taxon>Spirosoma</taxon>
    </lineage>
</organism>
<comment type="caution">
    <text evidence="3">The sequence shown here is derived from an EMBL/GenBank/DDBJ whole genome shotgun (WGS) entry which is preliminary data.</text>
</comment>